<dbReference type="AlphaFoldDB" id="V6SQB9"/>
<dbReference type="PATRIC" id="fig|1341181.4.peg.1456"/>
<dbReference type="EMBL" id="AVGG01000005">
    <property type="protein sequence ID" value="ESU28883.1"/>
    <property type="molecule type" value="Genomic_DNA"/>
</dbReference>
<dbReference type="RefSeq" id="WP_023579119.1">
    <property type="nucleotide sequence ID" value="NZ_AVGG01000005.1"/>
</dbReference>
<dbReference type="OrthoDB" id="709028at2"/>
<reference evidence="2 3" key="1">
    <citation type="submission" date="2013-08" db="EMBL/GenBank/DDBJ databases">
        <title>Flavobacterium limnosediminis JC2902 genome sequencing.</title>
        <authorList>
            <person name="Lee K."/>
            <person name="Yi H."/>
            <person name="Park S."/>
            <person name="Chun J."/>
        </authorList>
    </citation>
    <scope>NUCLEOTIDE SEQUENCE [LARGE SCALE GENOMIC DNA]</scope>
    <source>
        <strain evidence="2 3">JC2902</strain>
    </source>
</reference>
<comment type="caution">
    <text evidence="2">The sequence shown here is derived from an EMBL/GenBank/DDBJ whole genome shotgun (WGS) entry which is preliminary data.</text>
</comment>
<feature type="transmembrane region" description="Helical" evidence="1">
    <location>
        <begin position="37"/>
        <end position="59"/>
    </location>
</feature>
<accession>V6SQB9</accession>
<sequence>MDELDLLKKDWKKNEPQFPKISEQEIYGMLHKKSSSIVKWIFIISIIEFIALNSLSFLLPNDFDPKLGWVGTFVHYSDYVSYAVAAFFIYLFYRNFQSISSTSTTKKLMESILKTRKTVTYYIFFNIAYVFLAGLLIIGSQVKMLLIDTHQEMKIVVGASILLLVSLLLILLIVWLFYRLIYGFLLRRLHKNYEELQKIDL</sequence>
<feature type="transmembrane region" description="Helical" evidence="1">
    <location>
        <begin position="159"/>
        <end position="181"/>
    </location>
</feature>
<gene>
    <name evidence="2" type="ORF">FLJC2902T_14800</name>
</gene>
<evidence type="ECO:0000256" key="1">
    <source>
        <dbReference type="SAM" id="Phobius"/>
    </source>
</evidence>
<protein>
    <submittedName>
        <fullName evidence="2">Uncharacterized protein</fullName>
    </submittedName>
</protein>
<keyword evidence="1" id="KW-1133">Transmembrane helix</keyword>
<name>V6SQB9_9FLAO</name>
<keyword evidence="3" id="KW-1185">Reference proteome</keyword>
<evidence type="ECO:0000313" key="3">
    <source>
        <dbReference type="Proteomes" id="UP000018004"/>
    </source>
</evidence>
<dbReference type="eggNOG" id="ENOG5031FYV">
    <property type="taxonomic scope" value="Bacteria"/>
</dbReference>
<evidence type="ECO:0000313" key="2">
    <source>
        <dbReference type="EMBL" id="ESU28883.1"/>
    </source>
</evidence>
<feature type="transmembrane region" description="Helical" evidence="1">
    <location>
        <begin position="118"/>
        <end position="139"/>
    </location>
</feature>
<proteinExistence type="predicted"/>
<dbReference type="STRING" id="1341181.FLJC2902T_14800"/>
<keyword evidence="1" id="KW-0812">Transmembrane</keyword>
<organism evidence="2 3">
    <name type="scientific">Flavobacterium limnosediminis JC2902</name>
    <dbReference type="NCBI Taxonomy" id="1341181"/>
    <lineage>
        <taxon>Bacteria</taxon>
        <taxon>Pseudomonadati</taxon>
        <taxon>Bacteroidota</taxon>
        <taxon>Flavobacteriia</taxon>
        <taxon>Flavobacteriales</taxon>
        <taxon>Flavobacteriaceae</taxon>
        <taxon>Flavobacterium</taxon>
    </lineage>
</organism>
<dbReference type="Proteomes" id="UP000018004">
    <property type="component" value="Unassembled WGS sequence"/>
</dbReference>
<feature type="transmembrane region" description="Helical" evidence="1">
    <location>
        <begin position="79"/>
        <end position="97"/>
    </location>
</feature>
<keyword evidence="1" id="KW-0472">Membrane</keyword>